<dbReference type="SUPFAM" id="SSF50993">
    <property type="entry name" value="Peptidase/esterase 'gauge' domain"/>
    <property type="match status" value="1"/>
</dbReference>
<dbReference type="InterPro" id="IPR051167">
    <property type="entry name" value="Prolyl_oligopep/macrocyclase"/>
</dbReference>
<dbReference type="PANTHER" id="PTHR42881:SF13">
    <property type="entry name" value="PROLYL ENDOPEPTIDASE"/>
    <property type="match status" value="1"/>
</dbReference>
<dbReference type="InterPro" id="IPR002470">
    <property type="entry name" value="Peptidase_S9A"/>
</dbReference>
<dbReference type="Gene3D" id="3.40.50.1820">
    <property type="entry name" value="alpha/beta hydrolase"/>
    <property type="match status" value="1"/>
</dbReference>
<evidence type="ECO:0000259" key="5">
    <source>
        <dbReference type="Pfam" id="PF02897"/>
    </source>
</evidence>
<dbReference type="InterPro" id="IPR001375">
    <property type="entry name" value="Peptidase_S9_cat"/>
</dbReference>
<dbReference type="InterPro" id="IPR023302">
    <property type="entry name" value="Pept_S9A_N"/>
</dbReference>
<name>A0A540WDF4_9ACTN</name>
<keyword evidence="3" id="KW-0720">Serine protease</keyword>
<sequence>MPFHYPPAPRGETVDVLHGHRVPDPYRWLEEAEAPATRDWLARQHDLAQAYLERLPGRDAMGALLEASLAHDLVSVPRLRGEVEFFTRRRENDERDSVWRRGPDGTEDCVLDVGGREGAVLEAWDVSPDGHLIAYQVSARGTEWCTLHVRRLVTGEDAQEVAGTRGGPIAWLPDGSGFYYVHCTPRGAALHRRVMLHRLGTAQAMDRAVFTPDRPGSLKVQLYQARWLLVDASPGPGAPNEIQLADLADSSPEAPHWSVVQPAGTAVTTAAVGPDDRLYLRTTHGADRGRLCVAGSATQGPAHWQEIVPEAPDAVLISFALLGQRGAAPEILVSRLRDAAHELVRYPAPSEPARYGDAETLLTATGTIAHLSSPTVPADQVGFSYGDYLTPRAPFSYHRAAGVRGTPRQRRATQRQFRTFYPSVDGTSVPICVIAPRERSGPRPTLLTCYGGFGIAVTPAYDALLHAWVEAGGICAVASVRGGGEYGAAWHRDGRGARKQNSIDDLNRAAEWLIEAGWTSEHGLGLLGASNAGLLAGAALTQRPELYAAAVCVAPLMDMVRYERFGLGGAWTPEYGSAARSEELRWLLSYSPYQRAAQGPGQAYPSTLLLAHENDTRVDPVHARKMCAALQNATTSDRPVLLRMSRDTGHGRRGRSQDHALATDILGFLAHETGLLGRAVRPGGA</sequence>
<comment type="caution">
    <text evidence="6">The sequence shown here is derived from an EMBL/GenBank/DDBJ whole genome shotgun (WGS) entry which is preliminary data.</text>
</comment>
<organism evidence="6 7">
    <name type="scientific">Kitasatospora acidiphila</name>
    <dbReference type="NCBI Taxonomy" id="2567942"/>
    <lineage>
        <taxon>Bacteria</taxon>
        <taxon>Bacillati</taxon>
        <taxon>Actinomycetota</taxon>
        <taxon>Actinomycetes</taxon>
        <taxon>Kitasatosporales</taxon>
        <taxon>Streptomycetaceae</taxon>
        <taxon>Kitasatospora</taxon>
    </lineage>
</organism>
<dbReference type="GO" id="GO:0006508">
    <property type="term" value="P:proteolysis"/>
    <property type="evidence" value="ECO:0007669"/>
    <property type="project" value="UniProtKB-KW"/>
</dbReference>
<accession>A0A540WDF4</accession>
<keyword evidence="2" id="KW-0378">Hydrolase</keyword>
<dbReference type="EMBL" id="VIGB01000003">
    <property type="protein sequence ID" value="TQF07046.1"/>
    <property type="molecule type" value="Genomic_DNA"/>
</dbReference>
<dbReference type="PANTHER" id="PTHR42881">
    <property type="entry name" value="PROLYL ENDOPEPTIDASE"/>
    <property type="match status" value="1"/>
</dbReference>
<dbReference type="GO" id="GO:0005829">
    <property type="term" value="C:cytosol"/>
    <property type="evidence" value="ECO:0007669"/>
    <property type="project" value="TreeGrafter"/>
</dbReference>
<dbReference type="RefSeq" id="WP_141637451.1">
    <property type="nucleotide sequence ID" value="NZ_VIGB01000003.1"/>
</dbReference>
<dbReference type="PRINTS" id="PR00862">
    <property type="entry name" value="PROLIGOPTASE"/>
</dbReference>
<dbReference type="Gene3D" id="2.130.10.120">
    <property type="entry name" value="Prolyl oligopeptidase, N-terminal domain"/>
    <property type="match status" value="1"/>
</dbReference>
<reference evidence="6 7" key="1">
    <citation type="submission" date="2019-06" db="EMBL/GenBank/DDBJ databases">
        <title>Description of Kitasatospora acidophila sp. nov. isolated from pine grove soil, and reclassification of Streptomyces novaecaesareae to Kitasatospora novaeceasareae comb. nov.</title>
        <authorList>
            <person name="Kim M.J."/>
        </authorList>
    </citation>
    <scope>NUCLEOTIDE SEQUENCE [LARGE SCALE GENOMIC DNA]</scope>
    <source>
        <strain evidence="6 7">MMS16-CNU292</strain>
    </source>
</reference>
<protein>
    <submittedName>
        <fullName evidence="6">S9 family peptidase</fullName>
    </submittedName>
</protein>
<keyword evidence="1" id="KW-0645">Protease</keyword>
<dbReference type="Proteomes" id="UP000319103">
    <property type="component" value="Unassembled WGS sequence"/>
</dbReference>
<feature type="domain" description="Peptidase S9A N-terminal" evidence="5">
    <location>
        <begin position="6"/>
        <end position="402"/>
    </location>
</feature>
<dbReference type="SUPFAM" id="SSF53474">
    <property type="entry name" value="alpha/beta-Hydrolases"/>
    <property type="match status" value="1"/>
</dbReference>
<evidence type="ECO:0000256" key="3">
    <source>
        <dbReference type="ARBA" id="ARBA00022825"/>
    </source>
</evidence>
<dbReference type="Pfam" id="PF00326">
    <property type="entry name" value="Peptidase_S9"/>
    <property type="match status" value="1"/>
</dbReference>
<keyword evidence="7" id="KW-1185">Reference proteome</keyword>
<evidence type="ECO:0000313" key="6">
    <source>
        <dbReference type="EMBL" id="TQF07046.1"/>
    </source>
</evidence>
<feature type="domain" description="Peptidase S9 prolyl oligopeptidase catalytic" evidence="4">
    <location>
        <begin position="465"/>
        <end position="673"/>
    </location>
</feature>
<dbReference type="Pfam" id="PF02897">
    <property type="entry name" value="Peptidase_S9_N"/>
    <property type="match status" value="1"/>
</dbReference>
<evidence type="ECO:0000259" key="4">
    <source>
        <dbReference type="Pfam" id="PF00326"/>
    </source>
</evidence>
<dbReference type="OrthoDB" id="9801421at2"/>
<evidence type="ECO:0000256" key="1">
    <source>
        <dbReference type="ARBA" id="ARBA00022670"/>
    </source>
</evidence>
<dbReference type="InterPro" id="IPR029058">
    <property type="entry name" value="AB_hydrolase_fold"/>
</dbReference>
<evidence type="ECO:0000313" key="7">
    <source>
        <dbReference type="Proteomes" id="UP000319103"/>
    </source>
</evidence>
<dbReference type="AlphaFoldDB" id="A0A540WDF4"/>
<dbReference type="GO" id="GO:0004252">
    <property type="term" value="F:serine-type endopeptidase activity"/>
    <property type="evidence" value="ECO:0007669"/>
    <property type="project" value="InterPro"/>
</dbReference>
<proteinExistence type="predicted"/>
<gene>
    <name evidence="6" type="ORF">E6W39_38780</name>
</gene>
<evidence type="ECO:0000256" key="2">
    <source>
        <dbReference type="ARBA" id="ARBA00022801"/>
    </source>
</evidence>
<dbReference type="GO" id="GO:0070012">
    <property type="term" value="F:oligopeptidase activity"/>
    <property type="evidence" value="ECO:0007669"/>
    <property type="project" value="TreeGrafter"/>
</dbReference>